<dbReference type="GO" id="GO:0046872">
    <property type="term" value="F:metal ion binding"/>
    <property type="evidence" value="ECO:0007669"/>
    <property type="project" value="UniProtKB-KW"/>
</dbReference>
<feature type="non-terminal residue" evidence="5">
    <location>
        <position position="529"/>
    </location>
</feature>
<reference evidence="5" key="2">
    <citation type="journal article" date="2014" name="ISME J.">
        <title>Microbial stratification in low pH oxic and suboxic macroscopic growths along an acid mine drainage.</title>
        <authorList>
            <person name="Mendez-Garcia C."/>
            <person name="Mesa V."/>
            <person name="Sprenger R.R."/>
            <person name="Richter M."/>
            <person name="Diez M.S."/>
            <person name="Solano J."/>
            <person name="Bargiela R."/>
            <person name="Golyshina O.V."/>
            <person name="Manteca A."/>
            <person name="Ramos J.L."/>
            <person name="Gallego J.R."/>
            <person name="Llorente I."/>
            <person name="Martins Dos Santos V.A."/>
            <person name="Jensen O.N."/>
            <person name="Pelaez A.I."/>
            <person name="Sanchez J."/>
            <person name="Ferrer M."/>
        </authorList>
    </citation>
    <scope>NUCLEOTIDE SEQUENCE</scope>
</reference>
<keyword evidence="1" id="KW-0479">Metal-binding</keyword>
<name>T1A0U7_9ZZZZ</name>
<evidence type="ECO:0000313" key="5">
    <source>
        <dbReference type="EMBL" id="EQD54156.1"/>
    </source>
</evidence>
<evidence type="ECO:0000256" key="1">
    <source>
        <dbReference type="ARBA" id="ARBA00022723"/>
    </source>
</evidence>
<dbReference type="AlphaFoldDB" id="T1A0U7"/>
<dbReference type="InterPro" id="IPR001030">
    <property type="entry name" value="Acoase/IPM_deHydtase_lsu_aba"/>
</dbReference>
<evidence type="ECO:0000259" key="4">
    <source>
        <dbReference type="Pfam" id="PF00330"/>
    </source>
</evidence>
<dbReference type="Pfam" id="PF00330">
    <property type="entry name" value="Aconitase"/>
    <property type="match status" value="1"/>
</dbReference>
<dbReference type="InterPro" id="IPR018136">
    <property type="entry name" value="Aconitase_4Fe-4S_BS"/>
</dbReference>
<dbReference type="InterPro" id="IPR036008">
    <property type="entry name" value="Aconitase_4Fe-4S_dom"/>
</dbReference>
<keyword evidence="2" id="KW-0408">Iron</keyword>
<dbReference type="PANTHER" id="PTHR11670">
    <property type="entry name" value="ACONITASE/IRON-RESPONSIVE ELEMENT FAMILY MEMBER"/>
    <property type="match status" value="1"/>
</dbReference>
<dbReference type="Gene3D" id="3.30.499.10">
    <property type="entry name" value="Aconitase, domain 3"/>
    <property type="match status" value="2"/>
</dbReference>
<dbReference type="EMBL" id="AUZY01006492">
    <property type="protein sequence ID" value="EQD54156.1"/>
    <property type="molecule type" value="Genomic_DNA"/>
</dbReference>
<keyword evidence="3" id="KW-0411">Iron-sulfur</keyword>
<evidence type="ECO:0000256" key="3">
    <source>
        <dbReference type="ARBA" id="ARBA00023014"/>
    </source>
</evidence>
<dbReference type="InterPro" id="IPR015931">
    <property type="entry name" value="Acnase/IPM_dHydase_lsu_aba_1/3"/>
</dbReference>
<dbReference type="NCBIfam" id="NF006757">
    <property type="entry name" value="PRK09277.1"/>
    <property type="match status" value="1"/>
</dbReference>
<protein>
    <submittedName>
        <fullName evidence="5">Aconitate hydratase 1</fullName>
    </submittedName>
</protein>
<proteinExistence type="predicted"/>
<dbReference type="GO" id="GO:0051536">
    <property type="term" value="F:iron-sulfur cluster binding"/>
    <property type="evidence" value="ECO:0007669"/>
    <property type="project" value="UniProtKB-KW"/>
</dbReference>
<sequence>MNPADPLGVLESVFLAGEDSCVYRLDRLSGIDHSKLARRPRTVRILLENLVRRFDPARVSPETVHALAEGRDIPPTVEIPFYPARVLLQDFTGIPTLVDLSTLRNDAAERGLDPKRINPIVPVDLIVDHSVQVDSFGTPRSLTINLDHEYERNGERYRFLRWARDAFSNTRIVPPGNGICHQVNLEYLASVVQRQEISGNPVAFPDTLIGTDSHTTMVNGVSVLGWGVGGIEAEAVMLGEPYFLADPIVVGVELIGSMPEGTTAMDLTLTITRRLRERGVVDQFVEFFGPGVSRLAVPDRATISNMCPEYGATAAFFPIDEATIAYLHGTGRDAKAVARVEAYAKLQELWGTKLRGELEFDDVLTIDLGTIVPTISGPGNPQESMALSDAPAGFARSLATYRKIKPAVPNGTAVAPDGSIVIAAITSCTNTSNPSVMFGAGLIAQRALALGLRVPPYVKTSLAPGSKVVTDYLQRAGLLQPLTELGFGLVGFGCTTCIGNSGPLPPDVAKDVAEHDRYVAAVLSGNRNF</sequence>
<gene>
    <name evidence="5" type="ORF">B1B_09811</name>
</gene>
<comment type="caution">
    <text evidence="5">The sequence shown here is derived from an EMBL/GenBank/DDBJ whole genome shotgun (WGS) entry which is preliminary data.</text>
</comment>
<dbReference type="SUPFAM" id="SSF53732">
    <property type="entry name" value="Aconitase iron-sulfur domain"/>
    <property type="match status" value="1"/>
</dbReference>
<feature type="domain" description="Aconitase/3-isopropylmalate dehydratase large subunit alpha/beta/alpha" evidence="4">
    <location>
        <begin position="78"/>
        <end position="529"/>
    </location>
</feature>
<reference evidence="5" key="1">
    <citation type="submission" date="2013-08" db="EMBL/GenBank/DDBJ databases">
        <authorList>
            <person name="Mendez C."/>
            <person name="Richter M."/>
            <person name="Ferrer M."/>
            <person name="Sanchez J."/>
        </authorList>
    </citation>
    <scope>NUCLEOTIDE SEQUENCE</scope>
</reference>
<dbReference type="InterPro" id="IPR006249">
    <property type="entry name" value="Aconitase/IRP2"/>
</dbReference>
<dbReference type="PROSITE" id="PS00450">
    <property type="entry name" value="ACONITASE_1"/>
    <property type="match status" value="1"/>
</dbReference>
<organism evidence="5">
    <name type="scientific">mine drainage metagenome</name>
    <dbReference type="NCBI Taxonomy" id="410659"/>
    <lineage>
        <taxon>unclassified sequences</taxon>
        <taxon>metagenomes</taxon>
        <taxon>ecological metagenomes</taxon>
    </lineage>
</organism>
<accession>T1A0U7</accession>
<evidence type="ECO:0000256" key="2">
    <source>
        <dbReference type="ARBA" id="ARBA00023004"/>
    </source>
</evidence>
<dbReference type="PROSITE" id="PS01244">
    <property type="entry name" value="ACONITASE_2"/>
    <property type="match status" value="1"/>
</dbReference>
<dbReference type="PRINTS" id="PR00415">
    <property type="entry name" value="ACONITASE"/>
</dbReference>